<dbReference type="InParanoid" id="A0A0V1ANL8"/>
<comment type="caution">
    <text evidence="2">The sequence shown here is derived from an EMBL/GenBank/DDBJ whole genome shotgun (WGS) entry which is preliminary data.</text>
</comment>
<dbReference type="EMBL" id="JYDH01000449">
    <property type="protein sequence ID" value="KRY26389.1"/>
    <property type="molecule type" value="Genomic_DNA"/>
</dbReference>
<accession>A0A0V1ANL8</accession>
<protein>
    <submittedName>
        <fullName evidence="2">Uncharacterized protein</fullName>
    </submittedName>
</protein>
<proteinExistence type="predicted"/>
<gene>
    <name evidence="2" type="ORF">T01_8731</name>
</gene>
<evidence type="ECO:0000256" key="1">
    <source>
        <dbReference type="SAM" id="Phobius"/>
    </source>
</evidence>
<keyword evidence="3" id="KW-1185">Reference proteome</keyword>
<dbReference type="OrthoDB" id="5920592at2759"/>
<reference evidence="2 3" key="1">
    <citation type="submission" date="2015-01" db="EMBL/GenBank/DDBJ databases">
        <title>Evolution of Trichinella species and genotypes.</title>
        <authorList>
            <person name="Korhonen P.K."/>
            <person name="Edoardo P."/>
            <person name="Giuseppe L.R."/>
            <person name="Gasser R.B."/>
        </authorList>
    </citation>
    <scope>NUCLEOTIDE SEQUENCE [LARGE SCALE GENOMIC DNA]</scope>
    <source>
        <strain evidence="2">ISS3</strain>
    </source>
</reference>
<keyword evidence="1" id="KW-0812">Transmembrane</keyword>
<name>A0A0V1ANL8_TRISP</name>
<feature type="transmembrane region" description="Helical" evidence="1">
    <location>
        <begin position="20"/>
        <end position="42"/>
    </location>
</feature>
<evidence type="ECO:0000313" key="2">
    <source>
        <dbReference type="EMBL" id="KRY26389.1"/>
    </source>
</evidence>
<keyword evidence="1" id="KW-1133">Transmembrane helix</keyword>
<organism evidence="2 3">
    <name type="scientific">Trichinella spiralis</name>
    <name type="common">Trichina worm</name>
    <dbReference type="NCBI Taxonomy" id="6334"/>
    <lineage>
        <taxon>Eukaryota</taxon>
        <taxon>Metazoa</taxon>
        <taxon>Ecdysozoa</taxon>
        <taxon>Nematoda</taxon>
        <taxon>Enoplea</taxon>
        <taxon>Dorylaimia</taxon>
        <taxon>Trichinellida</taxon>
        <taxon>Trichinellidae</taxon>
        <taxon>Trichinella</taxon>
    </lineage>
</organism>
<evidence type="ECO:0000313" key="3">
    <source>
        <dbReference type="Proteomes" id="UP000054776"/>
    </source>
</evidence>
<dbReference type="AlphaFoldDB" id="A0A0V1ANL8"/>
<dbReference type="Proteomes" id="UP000054776">
    <property type="component" value="Unassembled WGS sequence"/>
</dbReference>
<sequence>MLHLTHRTLDVFWQLRHRFFWFIISGQCANLSNLAAVLGSGLLTRLLLVSAFAVEVTRPRDFLSYALFTFVKASATSNVKCIKSFWLLLAASLALRSLLYCSHPFTTATWSVQKKILLYHFLLHWSLRYNARNMPAKSTPPMYLLYSFTIAGQDTSIRVVCKRKWKISPPLHCRAIERCISCFLQWCRHGRHPDQPFSTLSLFSVARSSVCFAESFRWCGCLFLIILVAGRGG</sequence>
<keyword evidence="1" id="KW-0472">Membrane</keyword>